<dbReference type="OrthoDB" id="765136at2"/>
<name>A0A1D7QBF2_9SPHI</name>
<proteinExistence type="predicted"/>
<evidence type="ECO:0000313" key="1">
    <source>
        <dbReference type="EMBL" id="AOM76030.1"/>
    </source>
</evidence>
<dbReference type="AlphaFoldDB" id="A0A1D7QBF2"/>
<protein>
    <recommendedName>
        <fullName evidence="3">DUF3822 domain-containing protein</fullName>
    </recommendedName>
</protein>
<dbReference type="Pfam" id="PF12864">
    <property type="entry name" value="DUF3822"/>
    <property type="match status" value="1"/>
</dbReference>
<dbReference type="Gene3D" id="3.30.420.260">
    <property type="match status" value="1"/>
</dbReference>
<dbReference type="RefSeq" id="WP_069377726.1">
    <property type="nucleotide sequence ID" value="NZ_CP017141.1"/>
</dbReference>
<dbReference type="CDD" id="cd24013">
    <property type="entry name" value="ASKHA_ATPase_BT3980-like"/>
    <property type="match status" value="1"/>
</dbReference>
<dbReference type="EMBL" id="CP017141">
    <property type="protein sequence ID" value="AOM76030.1"/>
    <property type="molecule type" value="Genomic_DNA"/>
</dbReference>
<accession>A0A1D7QBF2</accession>
<organism evidence="1 2">
    <name type="scientific">Pedobacter steynii</name>
    <dbReference type="NCBI Taxonomy" id="430522"/>
    <lineage>
        <taxon>Bacteria</taxon>
        <taxon>Pseudomonadati</taxon>
        <taxon>Bacteroidota</taxon>
        <taxon>Sphingobacteriia</taxon>
        <taxon>Sphingobacteriales</taxon>
        <taxon>Sphingobacteriaceae</taxon>
        <taxon>Pedobacter</taxon>
    </lineage>
</organism>
<dbReference type="Gene3D" id="3.30.420.250">
    <property type="match status" value="1"/>
</dbReference>
<keyword evidence="2" id="KW-1185">Reference proteome</keyword>
<evidence type="ECO:0008006" key="3">
    <source>
        <dbReference type="Google" id="ProtNLM"/>
    </source>
</evidence>
<dbReference type="Proteomes" id="UP000094313">
    <property type="component" value="Chromosome"/>
</dbReference>
<gene>
    <name evidence="1" type="ORF">BFS30_01935</name>
</gene>
<sequence length="276" mass="31656">MSHKNSILLVDPEFDPSTAPDCNLLLKITADSFSYAIIDKTTSQLKAVYDQQESDNISRDLSAKLKNDSYLNLPFKEIKVAVYTENSISIPNDLFDAQNLDQYAKFFTEEQSDNLYVRPFSSYGFTSIFTLHRFIDETLADSLLSCKLFDQVAPVLAMAKEQARKSMILDFTAASFNVVITEGEQLVFRNYYEIAHAEEFNYYLLLIINQLQLNTKEMNVQLSGIIHENDHYYKCIAKYFKMISFNTPLSGQVDHKILDDMPAHYYSSLLALDICE</sequence>
<evidence type="ECO:0000313" key="2">
    <source>
        <dbReference type="Proteomes" id="UP000094313"/>
    </source>
</evidence>
<dbReference type="InterPro" id="IPR024213">
    <property type="entry name" value="DUF3822"/>
</dbReference>
<dbReference type="KEGG" id="psty:BFS30_01935"/>
<reference evidence="1 2" key="1">
    <citation type="submission" date="2016-08" db="EMBL/GenBank/DDBJ databases">
        <authorList>
            <person name="Seilhamer J.J."/>
        </authorList>
    </citation>
    <scope>NUCLEOTIDE SEQUENCE [LARGE SCALE GENOMIC DNA]</scope>
    <source>
        <strain evidence="1 2">DX4</strain>
    </source>
</reference>